<dbReference type="Pfam" id="PF01527">
    <property type="entry name" value="HTH_Tnp_1"/>
    <property type="match status" value="1"/>
</dbReference>
<sequence>MSYSTLITGPERRRRWSEDQKEALLAQAFGPGGNVTETARRAEVHTSLLYRWRRATLAPAQGFAPAVLIGEADQPAPLPGPAIVVELPGGVQIQVMADAPADLVAATLRALR</sequence>
<gene>
    <name evidence="1" type="ORF">DDF65_16430</name>
</gene>
<dbReference type="GO" id="GO:0004803">
    <property type="term" value="F:transposase activity"/>
    <property type="evidence" value="ECO:0007669"/>
    <property type="project" value="InterPro"/>
</dbReference>
<dbReference type="Proteomes" id="UP000244913">
    <property type="component" value="Unassembled WGS sequence"/>
</dbReference>
<proteinExistence type="predicted"/>
<dbReference type="AlphaFoldDB" id="A0A2T9J7L2"/>
<dbReference type="GO" id="GO:0043565">
    <property type="term" value="F:sequence-specific DNA binding"/>
    <property type="evidence" value="ECO:0007669"/>
    <property type="project" value="InterPro"/>
</dbReference>
<dbReference type="RefSeq" id="WP_116568720.1">
    <property type="nucleotide sequence ID" value="NZ_QDKP01000049.1"/>
</dbReference>
<dbReference type="NCBIfam" id="NF047595">
    <property type="entry name" value="IS66_ISRel24_TnpA"/>
    <property type="match status" value="1"/>
</dbReference>
<evidence type="ECO:0000313" key="2">
    <source>
        <dbReference type="Proteomes" id="UP000244913"/>
    </source>
</evidence>
<reference evidence="1 2" key="1">
    <citation type="submission" date="2018-04" db="EMBL/GenBank/DDBJ databases">
        <title>The genome sequence of Caulobacter sp. 736.</title>
        <authorList>
            <person name="Gao J."/>
            <person name="Sun J."/>
        </authorList>
    </citation>
    <scope>NUCLEOTIDE SEQUENCE [LARGE SCALE GENOMIC DNA]</scope>
    <source>
        <strain evidence="1 2">736</strain>
    </source>
</reference>
<evidence type="ECO:0008006" key="3">
    <source>
        <dbReference type="Google" id="ProtNLM"/>
    </source>
</evidence>
<accession>A0A2T9J7L2</accession>
<dbReference type="InterPro" id="IPR010921">
    <property type="entry name" value="Trp_repressor/repl_initiator"/>
</dbReference>
<comment type="caution">
    <text evidence="1">The sequence shown here is derived from an EMBL/GenBank/DDBJ whole genome shotgun (WGS) entry which is preliminary data.</text>
</comment>
<protein>
    <recommendedName>
        <fullName evidence="3">Transposase</fullName>
    </recommendedName>
</protein>
<evidence type="ECO:0000313" key="1">
    <source>
        <dbReference type="EMBL" id="PVM77512.1"/>
    </source>
</evidence>
<dbReference type="EMBL" id="QDKP01000049">
    <property type="protein sequence ID" value="PVM77512.1"/>
    <property type="molecule type" value="Genomic_DNA"/>
</dbReference>
<organism evidence="1 2">
    <name type="scientific">Caulobacter radicis</name>
    <dbReference type="NCBI Taxonomy" id="2172650"/>
    <lineage>
        <taxon>Bacteria</taxon>
        <taxon>Pseudomonadati</taxon>
        <taxon>Pseudomonadota</taxon>
        <taxon>Alphaproteobacteria</taxon>
        <taxon>Caulobacterales</taxon>
        <taxon>Caulobacteraceae</taxon>
        <taxon>Caulobacter</taxon>
    </lineage>
</organism>
<keyword evidence="2" id="KW-1185">Reference proteome</keyword>
<dbReference type="GO" id="GO:0006313">
    <property type="term" value="P:DNA transposition"/>
    <property type="evidence" value="ECO:0007669"/>
    <property type="project" value="InterPro"/>
</dbReference>
<name>A0A2T9J7L2_9CAUL</name>
<dbReference type="InterPro" id="IPR002514">
    <property type="entry name" value="Transposase_8"/>
</dbReference>
<dbReference type="SUPFAM" id="SSF48295">
    <property type="entry name" value="TrpR-like"/>
    <property type="match status" value="1"/>
</dbReference>